<dbReference type="RefSeq" id="WP_013566344.1">
    <property type="nucleotide sequence ID" value="NC_014962.1"/>
</dbReference>
<dbReference type="InterPro" id="IPR044843">
    <property type="entry name" value="Trans_IPPS_bact-type"/>
</dbReference>
<dbReference type="GO" id="GO:0051996">
    <property type="term" value="F:squalene synthase [NAD(P)H] activity"/>
    <property type="evidence" value="ECO:0007669"/>
    <property type="project" value="InterPro"/>
</dbReference>
<protein>
    <submittedName>
        <fullName evidence="2">Squalene synthase HpnC</fullName>
        <ecNumber evidence="2">2.5.1.32</ecNumber>
    </submittedName>
</protein>
<dbReference type="SFLD" id="SFLDS00005">
    <property type="entry name" value="Isoprenoid_Synthase_Type_I"/>
    <property type="match status" value="1"/>
</dbReference>
<reference key="1">
    <citation type="submission" date="2010-11" db="EMBL/GenBank/DDBJ databases">
        <title>The complete sequence of chromosome of Isophaera pallida ATCC 43644.</title>
        <authorList>
            <consortium name="US DOE Joint Genome Institute (JGI-PGF)"/>
            <person name="Lucas S."/>
            <person name="Copeland A."/>
            <person name="Lapidus A."/>
            <person name="Bruce D."/>
            <person name="Goodwin L."/>
            <person name="Pitluck S."/>
            <person name="Kyrpides N."/>
            <person name="Mavromatis K."/>
            <person name="Pagani I."/>
            <person name="Ivanova N."/>
            <person name="Saunders E."/>
            <person name="Brettin T."/>
            <person name="Detter J.C."/>
            <person name="Han C."/>
            <person name="Tapia R."/>
            <person name="Land M."/>
            <person name="Hauser L."/>
            <person name="Markowitz V."/>
            <person name="Cheng J.-F."/>
            <person name="Hugenholtz P."/>
            <person name="Woyke T."/>
            <person name="Wu D."/>
            <person name="Eisen J.A."/>
        </authorList>
    </citation>
    <scope>NUCLEOTIDE SEQUENCE</scope>
    <source>
        <strain>ATCC 43644</strain>
    </source>
</reference>
<dbReference type="PANTHER" id="PTHR31480">
    <property type="entry name" value="BIFUNCTIONAL LYCOPENE CYCLASE/PHYTOENE SYNTHASE"/>
    <property type="match status" value="1"/>
</dbReference>
<dbReference type="HOGENOM" id="CLU_037269_0_0_0"/>
<keyword evidence="2" id="KW-0808">Transferase</keyword>
<evidence type="ECO:0000256" key="1">
    <source>
        <dbReference type="SAM" id="MobiDB-lite"/>
    </source>
</evidence>
<gene>
    <name evidence="2" type="ordered locus">Isop_3499</name>
</gene>
<dbReference type="Pfam" id="PF00494">
    <property type="entry name" value="SQS_PSY"/>
    <property type="match status" value="1"/>
</dbReference>
<evidence type="ECO:0000313" key="2">
    <source>
        <dbReference type="EMBL" id="ADV64056.1"/>
    </source>
</evidence>
<dbReference type="InParanoid" id="E8QX17"/>
<dbReference type="CDD" id="cd00683">
    <property type="entry name" value="Trans_IPPS_HH"/>
    <property type="match status" value="1"/>
</dbReference>
<dbReference type="Gene3D" id="1.10.600.10">
    <property type="entry name" value="Farnesyl Diphosphate Synthase"/>
    <property type="match status" value="1"/>
</dbReference>
<dbReference type="eggNOG" id="COG1562">
    <property type="taxonomic scope" value="Bacteria"/>
</dbReference>
<name>E8QX17_ISOPI</name>
<dbReference type="EMBL" id="CP002353">
    <property type="protein sequence ID" value="ADV64056.1"/>
    <property type="molecule type" value="Genomic_DNA"/>
</dbReference>
<sequence length="333" mass="38049">MSVRFADHLNRYGPDALARATRPPDLAEAQVYCAHLARSHYENFQVIGWFTPKEARTGMEAIYAFCRWADDLGDEVGDPARSERLLVWWRDQLRAVFADPTSARHPVFVALAPTITRFNLELEPFENLISAFIQDQHVYEYQNDAQLLDYCRRSANPVGRLVLKLAEADDPARREWSDAICTGLQLANFWQDVACDLDIGRIYLPRSDRWELGYSDEDLHARRYTPAYRALSSRKVAQARAYLERGEPLAASLGPPWNRAVELFRLGGLAILRAIEACNHDVWTMRPVVGRWTKLALMAQVALKPPRRRQGQDQRVAIPPTLDSTLLKQVPRP</sequence>
<dbReference type="STRING" id="575540.Isop_3499"/>
<dbReference type="GO" id="GO:0004311">
    <property type="term" value="F:geranylgeranyl diphosphate synthase activity"/>
    <property type="evidence" value="ECO:0007669"/>
    <property type="project" value="InterPro"/>
</dbReference>
<proteinExistence type="predicted"/>
<dbReference type="GO" id="GO:0016114">
    <property type="term" value="P:terpenoid biosynthetic process"/>
    <property type="evidence" value="ECO:0007669"/>
    <property type="project" value="UniProtKB-ARBA"/>
</dbReference>
<dbReference type="SFLD" id="SFLDG01018">
    <property type="entry name" value="Squalene/Phytoene_Synthase_Lik"/>
    <property type="match status" value="1"/>
</dbReference>
<dbReference type="OrthoDB" id="9787280at2"/>
<feature type="region of interest" description="Disordered" evidence="1">
    <location>
        <begin position="306"/>
        <end position="333"/>
    </location>
</feature>
<dbReference type="InterPro" id="IPR017827">
    <property type="entry name" value="HSQ_synthase_HpnC"/>
</dbReference>
<dbReference type="EC" id="2.5.1.32" evidence="2"/>
<dbReference type="AlphaFoldDB" id="E8QX17"/>
<keyword evidence="3" id="KW-1185">Reference proteome</keyword>
<dbReference type="InterPro" id="IPR008949">
    <property type="entry name" value="Isoprenoid_synthase_dom_sf"/>
</dbReference>
<accession>E8QX17</accession>
<dbReference type="NCBIfam" id="TIGR03464">
    <property type="entry name" value="HpnC"/>
    <property type="match status" value="1"/>
</dbReference>
<evidence type="ECO:0000313" key="3">
    <source>
        <dbReference type="Proteomes" id="UP000008631"/>
    </source>
</evidence>
<dbReference type="SUPFAM" id="SSF48576">
    <property type="entry name" value="Terpenoid synthases"/>
    <property type="match status" value="1"/>
</dbReference>
<dbReference type="Proteomes" id="UP000008631">
    <property type="component" value="Chromosome"/>
</dbReference>
<reference evidence="2 3" key="2">
    <citation type="journal article" date="2011" name="Stand. Genomic Sci.">
        <title>Complete genome sequence of Isosphaera pallida type strain (IS1B).</title>
        <authorList>
            <consortium name="US DOE Joint Genome Institute (JGI-PGF)"/>
            <person name="Goker M."/>
            <person name="Cleland D."/>
            <person name="Saunders E."/>
            <person name="Lapidus A."/>
            <person name="Nolan M."/>
            <person name="Lucas S."/>
            <person name="Hammon N."/>
            <person name="Deshpande S."/>
            <person name="Cheng J.F."/>
            <person name="Tapia R."/>
            <person name="Han C."/>
            <person name="Goodwin L."/>
            <person name="Pitluck S."/>
            <person name="Liolios K."/>
            <person name="Pagani I."/>
            <person name="Ivanova N."/>
            <person name="Mavromatis K."/>
            <person name="Pati A."/>
            <person name="Chen A."/>
            <person name="Palaniappan K."/>
            <person name="Land M."/>
            <person name="Hauser L."/>
            <person name="Chang Y.J."/>
            <person name="Jeffries C.D."/>
            <person name="Detter J.C."/>
            <person name="Beck B."/>
            <person name="Woyke T."/>
            <person name="Bristow J."/>
            <person name="Eisen J.A."/>
            <person name="Markowitz V."/>
            <person name="Hugenholtz P."/>
            <person name="Kyrpides N.C."/>
            <person name="Klenk H.P."/>
        </authorList>
    </citation>
    <scope>NUCLEOTIDE SEQUENCE [LARGE SCALE GENOMIC DNA]</scope>
    <source>
        <strain evidence="3">ATCC 43644 / DSM 9630 / IS1B</strain>
    </source>
</reference>
<dbReference type="SFLD" id="SFLDG01212">
    <property type="entry name" value="Phytoene_synthase_like"/>
    <property type="match status" value="1"/>
</dbReference>
<dbReference type="KEGG" id="ipa:Isop_3499"/>
<organism evidence="2 3">
    <name type="scientific">Isosphaera pallida (strain ATCC 43644 / DSM 9630 / IS1B)</name>
    <dbReference type="NCBI Taxonomy" id="575540"/>
    <lineage>
        <taxon>Bacteria</taxon>
        <taxon>Pseudomonadati</taxon>
        <taxon>Planctomycetota</taxon>
        <taxon>Planctomycetia</taxon>
        <taxon>Isosphaerales</taxon>
        <taxon>Isosphaeraceae</taxon>
        <taxon>Isosphaera</taxon>
    </lineage>
</organism>
<dbReference type="InterPro" id="IPR033904">
    <property type="entry name" value="Trans_IPPS_HH"/>
</dbReference>
<dbReference type="InterPro" id="IPR002060">
    <property type="entry name" value="Squ/phyt_synthse"/>
</dbReference>